<dbReference type="EMBL" id="FQZM01000016">
    <property type="protein sequence ID" value="SHI96694.1"/>
    <property type="molecule type" value="Genomic_DNA"/>
</dbReference>
<evidence type="ECO:0000256" key="1">
    <source>
        <dbReference type="ARBA" id="ARBA00022691"/>
    </source>
</evidence>
<dbReference type="OrthoDB" id="5420460at2"/>
<dbReference type="InterPro" id="IPR007197">
    <property type="entry name" value="rSAM"/>
</dbReference>
<dbReference type="SFLD" id="SFLDG01113">
    <property type="entry name" value="Uncharacterised_Radical_SAM_Su"/>
    <property type="match status" value="1"/>
</dbReference>
<proteinExistence type="predicted"/>
<sequence length="298" mass="32829">MFVTGGGGLPLERLLEEAWQVRRRNFAHRVEFVRPTATRPVSVTGTACALNCAHCGGHFLQGMLPLPRLMERWQNGEELPWSSLLISGGCDPEGVVPVACHLDQLRELAARFKLNLHPGLVNGETARLIGQVASAVSFDLILDEDTIAEVLGLSCGPRDYLRVYRHLRRYNRVFPHLVVGLRGGRLSGEYRVLEALGELGAEALVVIVFFPVPGTAYGECRPLALEEVARLLATARIMLPRMPIYLGCMRPAGSYRARLDALAVKAGVNRLVLPAPPARELARELGLEVAWRRECCVL</sequence>
<dbReference type="Gene3D" id="3.20.20.70">
    <property type="entry name" value="Aldolase class I"/>
    <property type="match status" value="1"/>
</dbReference>
<evidence type="ECO:0000313" key="6">
    <source>
        <dbReference type="Proteomes" id="UP000184529"/>
    </source>
</evidence>
<dbReference type="InterPro" id="IPR058240">
    <property type="entry name" value="rSAM_sf"/>
</dbReference>
<name>A0A1M6FG34_9FIRM</name>
<dbReference type="Proteomes" id="UP000184529">
    <property type="component" value="Unassembled WGS sequence"/>
</dbReference>
<keyword evidence="2" id="KW-0479">Metal-binding</keyword>
<protein>
    <recommendedName>
        <fullName evidence="7">Elp3/MiaA/NifB-like radical SAM core domain-containing protein</fullName>
    </recommendedName>
</protein>
<dbReference type="SFLD" id="SFLDS00029">
    <property type="entry name" value="Radical_SAM"/>
    <property type="match status" value="1"/>
</dbReference>
<evidence type="ECO:0000256" key="4">
    <source>
        <dbReference type="ARBA" id="ARBA00023014"/>
    </source>
</evidence>
<evidence type="ECO:0000313" key="5">
    <source>
        <dbReference type="EMBL" id="SHI96694.1"/>
    </source>
</evidence>
<dbReference type="STRING" id="1121432.SAMN02745219_01455"/>
<keyword evidence="4" id="KW-0411">Iron-sulfur</keyword>
<keyword evidence="3" id="KW-0408">Iron</keyword>
<evidence type="ECO:0000256" key="2">
    <source>
        <dbReference type="ARBA" id="ARBA00022723"/>
    </source>
</evidence>
<keyword evidence="1" id="KW-0949">S-adenosyl-L-methionine</keyword>
<dbReference type="SUPFAM" id="SSF102114">
    <property type="entry name" value="Radical SAM enzymes"/>
    <property type="match status" value="1"/>
</dbReference>
<dbReference type="PANTHER" id="PTHR43288:SF2">
    <property type="entry name" value="RADICAL SAM CORE DOMAIN-CONTAINING PROTEIN"/>
    <property type="match status" value="1"/>
</dbReference>
<dbReference type="AlphaFoldDB" id="A0A1M6FG34"/>
<dbReference type="GO" id="GO:0003824">
    <property type="term" value="F:catalytic activity"/>
    <property type="evidence" value="ECO:0007669"/>
    <property type="project" value="InterPro"/>
</dbReference>
<dbReference type="GO" id="GO:0051536">
    <property type="term" value="F:iron-sulfur cluster binding"/>
    <property type="evidence" value="ECO:0007669"/>
    <property type="project" value="UniProtKB-KW"/>
</dbReference>
<evidence type="ECO:0008006" key="7">
    <source>
        <dbReference type="Google" id="ProtNLM"/>
    </source>
</evidence>
<dbReference type="GO" id="GO:0046872">
    <property type="term" value="F:metal ion binding"/>
    <property type="evidence" value="ECO:0007669"/>
    <property type="project" value="UniProtKB-KW"/>
</dbReference>
<gene>
    <name evidence="5" type="ORF">SAMN02745219_01455</name>
</gene>
<organism evidence="5 6">
    <name type="scientific">Desulfofundulus thermosubterraneus DSM 16057</name>
    <dbReference type="NCBI Taxonomy" id="1121432"/>
    <lineage>
        <taxon>Bacteria</taxon>
        <taxon>Bacillati</taxon>
        <taxon>Bacillota</taxon>
        <taxon>Clostridia</taxon>
        <taxon>Eubacteriales</taxon>
        <taxon>Peptococcaceae</taxon>
        <taxon>Desulfofundulus</taxon>
    </lineage>
</organism>
<dbReference type="InterPro" id="IPR013785">
    <property type="entry name" value="Aldolase_TIM"/>
</dbReference>
<reference evidence="6" key="1">
    <citation type="submission" date="2016-11" db="EMBL/GenBank/DDBJ databases">
        <authorList>
            <person name="Varghese N."/>
            <person name="Submissions S."/>
        </authorList>
    </citation>
    <scope>NUCLEOTIDE SEQUENCE [LARGE SCALE GENOMIC DNA]</scope>
    <source>
        <strain evidence="6">DSM 16057</strain>
    </source>
</reference>
<keyword evidence="6" id="KW-1185">Reference proteome</keyword>
<dbReference type="RefSeq" id="WP_072868432.1">
    <property type="nucleotide sequence ID" value="NZ_FQZM01000016.1"/>
</dbReference>
<dbReference type="PANTHER" id="PTHR43288">
    <property type="entry name" value="BIOTIN SYNTHASE-RELATED PROTEIN, RADICAL SAM SUPERFAMILY"/>
    <property type="match status" value="1"/>
</dbReference>
<accession>A0A1M6FG34</accession>
<evidence type="ECO:0000256" key="3">
    <source>
        <dbReference type="ARBA" id="ARBA00023004"/>
    </source>
</evidence>